<reference evidence="2" key="1">
    <citation type="submission" date="2020-02" db="EMBL/GenBank/DDBJ databases">
        <authorList>
            <person name="Meier V. D."/>
        </authorList>
    </citation>
    <scope>NUCLEOTIDE SEQUENCE</scope>
    <source>
        <strain evidence="2">AVDCRST_MAG25</strain>
    </source>
</reference>
<gene>
    <name evidence="2" type="ORF">AVDCRST_MAG25-2679</name>
</gene>
<feature type="non-terminal residue" evidence="2">
    <location>
        <position position="1"/>
    </location>
</feature>
<feature type="region of interest" description="Disordered" evidence="1">
    <location>
        <begin position="1"/>
        <end position="107"/>
    </location>
</feature>
<evidence type="ECO:0000313" key="2">
    <source>
        <dbReference type="EMBL" id="CAA9479654.1"/>
    </source>
</evidence>
<protein>
    <submittedName>
        <fullName evidence="2">Uncharacterized protein</fullName>
    </submittedName>
</protein>
<feature type="non-terminal residue" evidence="2">
    <location>
        <position position="107"/>
    </location>
</feature>
<dbReference type="EMBL" id="CADCVI010000178">
    <property type="protein sequence ID" value="CAA9479654.1"/>
    <property type="molecule type" value="Genomic_DNA"/>
</dbReference>
<evidence type="ECO:0000256" key="1">
    <source>
        <dbReference type="SAM" id="MobiDB-lite"/>
    </source>
</evidence>
<feature type="compositionally biased region" description="Basic residues" evidence="1">
    <location>
        <begin position="74"/>
        <end position="86"/>
    </location>
</feature>
<proteinExistence type="predicted"/>
<sequence>GEVFQTELGGDHLRATLRRQGQARAGVRGRRGVQVGPGACPSGGGPTPEERPRPLPPEGAHPGGGREGAGTHPPPRRGGGRGRRAARPALGTSGGRGEAPRRPRRAV</sequence>
<accession>A0A6J4RQJ0</accession>
<organism evidence="2">
    <name type="scientific">uncultured Rubrobacteraceae bacterium</name>
    <dbReference type="NCBI Taxonomy" id="349277"/>
    <lineage>
        <taxon>Bacteria</taxon>
        <taxon>Bacillati</taxon>
        <taxon>Actinomycetota</taxon>
        <taxon>Rubrobacteria</taxon>
        <taxon>Rubrobacterales</taxon>
        <taxon>Rubrobacteraceae</taxon>
        <taxon>environmental samples</taxon>
    </lineage>
</organism>
<feature type="compositionally biased region" description="Low complexity" evidence="1">
    <location>
        <begin position="18"/>
        <end position="39"/>
    </location>
</feature>
<name>A0A6J4RQJ0_9ACTN</name>
<dbReference type="AlphaFoldDB" id="A0A6J4RQJ0"/>